<name>A0ABP6VK70_9ACTN</name>
<keyword evidence="2" id="KW-1185">Reference proteome</keyword>
<dbReference type="RefSeq" id="WP_218234131.1">
    <property type="nucleotide sequence ID" value="NZ_BAABBB010000013.1"/>
</dbReference>
<proteinExistence type="predicted"/>
<evidence type="ECO:0000313" key="1">
    <source>
        <dbReference type="EMBL" id="GAA3536575.1"/>
    </source>
</evidence>
<comment type="caution">
    <text evidence="1">The sequence shown here is derived from an EMBL/GenBank/DDBJ whole genome shotgun (WGS) entry which is preliminary data.</text>
</comment>
<sequence length="591" mass="60706">MRLQPWQRFRERSDERGAVTLLAALMIVVLMVSGAFAVDLGMTRVARADVQALADVVALDLARNIDGRTAQELEPVLDAALAASVARNKTVLGDGDPDVRYELGTMTGGRFAPVTSATAVPSTVEVEAHASVSYGFARVFSSEEHGDATQTADAQSSSTACFKLGTFVAAVRSGDSTVLAPLDDLFGVNLDLVSYQGLANADLRLEQLAAVASIGSPEHLLTSTITYADLLQAMAEALTRENNGSNTVALQALDKLISSSTTASVGLIRLGDVLHVSPTDVAALQAELNVLDIIGTARLADGDYFLGVPNIQGQVPGVGFQFSGGIYLVAAARMACGAPNTVDAKAKTAQLDGSVHIDFTNLPSLNVAGLGTLQTPKGDGSITVVGGGGEGQLIAPPAVHCGANTVADPTTFSVRVATQLAAYKMAANVTIAADVKVSDLLGQVGLGALTNLLGALLPLKATLEVKVALNVGTQSSPPATTVGLKIPPNDQTPVSTGGSMYLDPSSVVPAVTSITINGKVLALADGANIVNLVVQALLDPSKGFIDKSLTPLINNINQEFIGPVARMIGLRLAGADVYAVKARCGAPRLVG</sequence>
<reference evidence="2" key="1">
    <citation type="journal article" date="2019" name="Int. J. Syst. Evol. Microbiol.">
        <title>The Global Catalogue of Microorganisms (GCM) 10K type strain sequencing project: providing services to taxonomists for standard genome sequencing and annotation.</title>
        <authorList>
            <consortium name="The Broad Institute Genomics Platform"/>
            <consortium name="The Broad Institute Genome Sequencing Center for Infectious Disease"/>
            <person name="Wu L."/>
            <person name="Ma J."/>
        </authorList>
    </citation>
    <scope>NUCLEOTIDE SEQUENCE [LARGE SCALE GENOMIC DNA]</scope>
    <source>
        <strain evidence="2">JCM 17460</strain>
    </source>
</reference>
<gene>
    <name evidence="1" type="ORF">GCM10022263_25370</name>
</gene>
<protein>
    <submittedName>
        <fullName evidence="1">TadG family pilus assembly protein</fullName>
    </submittedName>
</protein>
<organism evidence="1 2">
    <name type="scientific">Nocardioides daeguensis</name>
    <dbReference type="NCBI Taxonomy" id="908359"/>
    <lineage>
        <taxon>Bacteria</taxon>
        <taxon>Bacillati</taxon>
        <taxon>Actinomycetota</taxon>
        <taxon>Actinomycetes</taxon>
        <taxon>Propionibacteriales</taxon>
        <taxon>Nocardioidaceae</taxon>
        <taxon>Nocardioides</taxon>
    </lineage>
</organism>
<accession>A0ABP6VK70</accession>
<dbReference type="EMBL" id="BAABBB010000013">
    <property type="protein sequence ID" value="GAA3536575.1"/>
    <property type="molecule type" value="Genomic_DNA"/>
</dbReference>
<evidence type="ECO:0000313" key="2">
    <source>
        <dbReference type="Proteomes" id="UP001500301"/>
    </source>
</evidence>
<dbReference type="Proteomes" id="UP001500301">
    <property type="component" value="Unassembled WGS sequence"/>
</dbReference>